<gene>
    <name evidence="12" type="ORF">UY3_12056</name>
</gene>
<dbReference type="InterPro" id="IPR001223">
    <property type="entry name" value="Glyco_hydro18_cat"/>
</dbReference>
<dbReference type="InterPro" id="IPR050314">
    <property type="entry name" value="Glycosyl_Hydrlase_18"/>
</dbReference>
<dbReference type="GO" id="GO:0005634">
    <property type="term" value="C:nucleus"/>
    <property type="evidence" value="ECO:0007669"/>
    <property type="project" value="UniProtKB-SubCell"/>
</dbReference>
<evidence type="ECO:0000256" key="4">
    <source>
        <dbReference type="ARBA" id="ARBA00023015"/>
    </source>
</evidence>
<dbReference type="InterPro" id="IPR017853">
    <property type="entry name" value="GH"/>
</dbReference>
<evidence type="ECO:0000256" key="3">
    <source>
        <dbReference type="ARBA" id="ARBA00022801"/>
    </source>
</evidence>
<feature type="region of interest" description="Disordered" evidence="10">
    <location>
        <begin position="213"/>
        <end position="273"/>
    </location>
</feature>
<proteinExistence type="predicted"/>
<evidence type="ECO:0000256" key="8">
    <source>
        <dbReference type="ARBA" id="ARBA00023295"/>
    </source>
</evidence>
<dbReference type="AlphaFoldDB" id="M7AZ92"/>
<accession>M7AZ92</accession>
<feature type="compositionally biased region" description="Acidic residues" evidence="10">
    <location>
        <begin position="214"/>
        <end position="228"/>
    </location>
</feature>
<dbReference type="Gene3D" id="3.20.20.80">
    <property type="entry name" value="Glycosidases"/>
    <property type="match status" value="3"/>
</dbReference>
<dbReference type="InterPro" id="IPR006565">
    <property type="entry name" value="BTP"/>
</dbReference>
<dbReference type="Proteomes" id="UP000031443">
    <property type="component" value="Unassembled WGS sequence"/>
</dbReference>
<dbReference type="PROSITE" id="PS51910">
    <property type="entry name" value="GH18_2"/>
    <property type="match status" value="2"/>
</dbReference>
<name>M7AZ92_CHEMY</name>
<dbReference type="SUPFAM" id="SSF51445">
    <property type="entry name" value="(Trans)glycosidases"/>
    <property type="match status" value="3"/>
</dbReference>
<evidence type="ECO:0000313" key="13">
    <source>
        <dbReference type="Proteomes" id="UP000031443"/>
    </source>
</evidence>
<dbReference type="Pfam" id="PF00704">
    <property type="entry name" value="Glyco_hydro_18"/>
    <property type="match status" value="2"/>
</dbReference>
<dbReference type="CDD" id="cd08049">
    <property type="entry name" value="TAF8"/>
    <property type="match status" value="1"/>
</dbReference>
<evidence type="ECO:0000256" key="10">
    <source>
        <dbReference type="SAM" id="MobiDB-lite"/>
    </source>
</evidence>
<dbReference type="InterPro" id="IPR001579">
    <property type="entry name" value="Glyco_hydro_18_chit_AS"/>
</dbReference>
<reference evidence="13" key="1">
    <citation type="journal article" date="2013" name="Nat. Genet.">
        <title>The draft genomes of soft-shell turtle and green sea turtle yield insights into the development and evolution of the turtle-specific body plan.</title>
        <authorList>
            <person name="Wang Z."/>
            <person name="Pascual-Anaya J."/>
            <person name="Zadissa A."/>
            <person name="Li W."/>
            <person name="Niimura Y."/>
            <person name="Huang Z."/>
            <person name="Li C."/>
            <person name="White S."/>
            <person name="Xiong Z."/>
            <person name="Fang D."/>
            <person name="Wang B."/>
            <person name="Ming Y."/>
            <person name="Chen Y."/>
            <person name="Zheng Y."/>
            <person name="Kuraku S."/>
            <person name="Pignatelli M."/>
            <person name="Herrero J."/>
            <person name="Beal K."/>
            <person name="Nozawa M."/>
            <person name="Li Q."/>
            <person name="Wang J."/>
            <person name="Zhang H."/>
            <person name="Yu L."/>
            <person name="Shigenobu S."/>
            <person name="Wang J."/>
            <person name="Liu J."/>
            <person name="Flicek P."/>
            <person name="Searle S."/>
            <person name="Wang J."/>
            <person name="Kuratani S."/>
            <person name="Yin Y."/>
            <person name="Aken B."/>
            <person name="Zhang G."/>
            <person name="Irie N."/>
        </authorList>
    </citation>
    <scope>NUCLEOTIDE SEQUENCE [LARGE SCALE GENOMIC DNA]</scope>
</reference>
<keyword evidence="6" id="KW-0804">Transcription</keyword>
<protein>
    <recommendedName>
        <fullName evidence="9">TBP-associated factor 8</fullName>
    </recommendedName>
</protein>
<dbReference type="GO" id="GO:0005975">
    <property type="term" value="P:carbohydrate metabolic process"/>
    <property type="evidence" value="ECO:0007669"/>
    <property type="project" value="InterPro"/>
</dbReference>
<dbReference type="SUPFAM" id="SSF54556">
    <property type="entry name" value="Chitinase insertion domain"/>
    <property type="match status" value="2"/>
</dbReference>
<keyword evidence="13" id="KW-1185">Reference proteome</keyword>
<evidence type="ECO:0000256" key="7">
    <source>
        <dbReference type="ARBA" id="ARBA00023242"/>
    </source>
</evidence>
<dbReference type="InterPro" id="IPR009072">
    <property type="entry name" value="Histone-fold"/>
</dbReference>
<dbReference type="GO" id="GO:0005576">
    <property type="term" value="C:extracellular region"/>
    <property type="evidence" value="ECO:0007669"/>
    <property type="project" value="TreeGrafter"/>
</dbReference>
<keyword evidence="8" id="KW-0326">Glycosidase</keyword>
<keyword evidence="2" id="KW-0732">Signal</keyword>
<dbReference type="STRING" id="8469.M7AZ92"/>
<dbReference type="EMBL" id="KB548129">
    <property type="protein sequence ID" value="EMP30861.1"/>
    <property type="molecule type" value="Genomic_DNA"/>
</dbReference>
<evidence type="ECO:0000259" key="11">
    <source>
        <dbReference type="PROSITE" id="PS51910"/>
    </source>
</evidence>
<feature type="domain" description="GH18" evidence="11">
    <location>
        <begin position="788"/>
        <end position="1151"/>
    </location>
</feature>
<dbReference type="GO" id="GO:0046982">
    <property type="term" value="F:protein heterodimerization activity"/>
    <property type="evidence" value="ECO:0007669"/>
    <property type="project" value="InterPro"/>
</dbReference>
<evidence type="ECO:0000256" key="6">
    <source>
        <dbReference type="ARBA" id="ARBA00023163"/>
    </source>
</evidence>
<evidence type="ECO:0000256" key="2">
    <source>
        <dbReference type="ARBA" id="ARBA00022729"/>
    </source>
</evidence>
<dbReference type="Gene3D" id="1.10.20.10">
    <property type="entry name" value="Histone, subunit A"/>
    <property type="match status" value="1"/>
</dbReference>
<dbReference type="Gene3D" id="3.10.50.10">
    <property type="match status" value="2"/>
</dbReference>
<dbReference type="GO" id="GO:0008061">
    <property type="term" value="F:chitin binding"/>
    <property type="evidence" value="ECO:0007669"/>
    <property type="project" value="InterPro"/>
</dbReference>
<feature type="region of interest" description="Disordered" evidence="10">
    <location>
        <begin position="732"/>
        <end position="764"/>
    </location>
</feature>
<keyword evidence="7" id="KW-0539">Nucleus</keyword>
<dbReference type="FunFam" id="3.20.20.80:FF:000007">
    <property type="entry name" value="Acidic mammalian chitinase"/>
    <property type="match status" value="2"/>
</dbReference>
<sequence>MPCVFCKKTQTSQFTNGQKSFYASTPALLARPHTPAVGYRSYGVTDVSEIGRSAKSYCEHTARTQPTLSDIVVTLVEMGFNVETLPAYAKRSQRMVITAPPVTNQPVTPKALTAGQNKPHPSHIPGHFPEFPDPHTYIKTPTYREPVSDYQILREKAASQRRDVERALTRFMAKTGETQSLFKDDVSTFPLIAARPFTIPYLTALLPSELEMQQMEETDSSEQDDQTDTENLPLHMSTDDSGAEKENASVLQQNASLSGSRNGEESLIDNPYLRPVKKPKIRRKKFTDMVTPPGNHKSISSGIAYLHKSEFDGSDLDFEYLGPRGSPPEDKHCFAILIQDITSLDDWSQRQQPFAQGQCVLELVLAGLAILVQLQLGSAYKLVCYFTNWSQYRPEPAKYFPNNVDPNLCTHLVYAFATMNQNKIAPYEWNDEDRLFPEFQALKKRFTEMVASPVNRKTFIDSVIAYLRKFGFDGIDLDFEYPGSRGSPPEDKHRFTILIQEMLEAFKAEAASAGLPRLLVTAAVSAGKGTIDAGYEIAEIGKLLDFISVMSYDFHGGWDSFTGHNSPLCEGSADYGDFKYFNCQYAMEYWNDNGVPAEKLLMGFPTYGRTFRLSSSDTSVGAPASGAGSSGPYTREAGFWAYYEICTFLKTAQVQWIQDQKVPYAVKGNEWVGYDNMCSYKHKVKYLKEKHFGGAMVWAIDLDDFLGSFCNEGKYPLISELKRLLETKDPIVPNCPTDIPPPDPTPSPDDSTTTSPVIPPTEGGDGSFCAGRQDGLAILVQLQLGSAYKLVCYFTNWSQYRTGPAKYTPENVDPLLCTHLIYAFAGMNNHKITTVEWNDETLYRQFNALKEKNKKLVTLLAVGGGTFGTQKFTAMVSSPANRKTFINSVIGFLRKYNFDGLDLDWEYPGSRGSPPEDKHRFTILVQEMVAAFVEEGQRTGRARLLVSAAVSSSKHTMDAGYEVAALGRSLDFINVMTYDFHGSWASVTGHNCPLHKGSDDKVPFYNCEYAMKYWQDNGAPAEKLIMGFPTYGRTFKLSTTNTGVGAPASGGGSPGVYTRESGILAYFEVCTFLKGATTSWIEAQKVPYAFKDREWVGYDNVRSFEIKTQFLKEKRYGGAMVWALGMDDFTGSFCGAGANPLVGKLKVLLGN</sequence>
<dbReference type="Pfam" id="PF07524">
    <property type="entry name" value="Bromo_TP"/>
    <property type="match status" value="1"/>
</dbReference>
<evidence type="ECO:0000256" key="1">
    <source>
        <dbReference type="ARBA" id="ARBA00004123"/>
    </source>
</evidence>
<evidence type="ECO:0000256" key="5">
    <source>
        <dbReference type="ARBA" id="ARBA00023157"/>
    </source>
</evidence>
<dbReference type="SMART" id="SM00576">
    <property type="entry name" value="BTP"/>
    <property type="match status" value="1"/>
</dbReference>
<dbReference type="CDD" id="cd02872">
    <property type="entry name" value="GH18_chitolectin_chitotriosidase"/>
    <property type="match status" value="2"/>
</dbReference>
<feature type="domain" description="GH18" evidence="11">
    <location>
        <begin position="380"/>
        <end position="728"/>
    </location>
</feature>
<dbReference type="GO" id="GO:0006032">
    <property type="term" value="P:chitin catabolic process"/>
    <property type="evidence" value="ECO:0007669"/>
    <property type="project" value="TreeGrafter"/>
</dbReference>
<dbReference type="PROSITE" id="PS01095">
    <property type="entry name" value="GH18_1"/>
    <property type="match status" value="2"/>
</dbReference>
<dbReference type="FunFam" id="3.10.50.10:FF:000001">
    <property type="entry name" value="Chitinase 3-like 1"/>
    <property type="match status" value="2"/>
</dbReference>
<dbReference type="InterPro" id="IPR019473">
    <property type="entry name" value="TFIID_su8_C"/>
</dbReference>
<keyword evidence="5" id="KW-1015">Disulfide bond</keyword>
<organism evidence="12 13">
    <name type="scientific">Chelonia mydas</name>
    <name type="common">Green sea-turtle</name>
    <name type="synonym">Chelonia agassizi</name>
    <dbReference type="NCBI Taxonomy" id="8469"/>
    <lineage>
        <taxon>Eukaryota</taxon>
        <taxon>Metazoa</taxon>
        <taxon>Chordata</taxon>
        <taxon>Craniata</taxon>
        <taxon>Vertebrata</taxon>
        <taxon>Euteleostomi</taxon>
        <taxon>Archelosauria</taxon>
        <taxon>Testudinata</taxon>
        <taxon>Testudines</taxon>
        <taxon>Cryptodira</taxon>
        <taxon>Durocryptodira</taxon>
        <taxon>Americhelydia</taxon>
        <taxon>Chelonioidea</taxon>
        <taxon>Cheloniidae</taxon>
        <taxon>Chelonia</taxon>
    </lineage>
</organism>
<dbReference type="InterPro" id="IPR029070">
    <property type="entry name" value="Chitinase_insertion_sf"/>
</dbReference>
<keyword evidence="3" id="KW-0378">Hydrolase</keyword>
<dbReference type="eggNOG" id="KOG2806">
    <property type="taxonomic scope" value="Eukaryota"/>
</dbReference>
<dbReference type="InterPro" id="IPR011583">
    <property type="entry name" value="Chitinase_II/V-like_cat"/>
</dbReference>
<feature type="compositionally biased region" description="Polar residues" evidence="10">
    <location>
        <begin position="249"/>
        <end position="261"/>
    </location>
</feature>
<dbReference type="PANTHER" id="PTHR11177:SF248">
    <property type="entry name" value="CHITOTRIOSIDASE-1"/>
    <property type="match status" value="1"/>
</dbReference>
<dbReference type="Pfam" id="PF10406">
    <property type="entry name" value="TAF8_C"/>
    <property type="match status" value="1"/>
</dbReference>
<evidence type="ECO:0000313" key="12">
    <source>
        <dbReference type="EMBL" id="EMP30861.1"/>
    </source>
</evidence>
<dbReference type="PANTHER" id="PTHR11177">
    <property type="entry name" value="CHITINASE"/>
    <property type="match status" value="1"/>
</dbReference>
<comment type="subcellular location">
    <subcellularLocation>
        <location evidence="1">Nucleus</location>
    </subcellularLocation>
</comment>
<feature type="compositionally biased region" description="Pro residues" evidence="10">
    <location>
        <begin position="738"/>
        <end position="747"/>
    </location>
</feature>
<keyword evidence="4" id="KW-0805">Transcription regulation</keyword>
<dbReference type="SMART" id="SM00636">
    <property type="entry name" value="Glyco_18"/>
    <property type="match status" value="2"/>
</dbReference>
<evidence type="ECO:0000256" key="9">
    <source>
        <dbReference type="ARBA" id="ARBA00031721"/>
    </source>
</evidence>
<dbReference type="GO" id="GO:0004568">
    <property type="term" value="F:chitinase activity"/>
    <property type="evidence" value="ECO:0007669"/>
    <property type="project" value="TreeGrafter"/>
</dbReference>